<comment type="caution">
    <text evidence="2">The sequence shown here is derived from an EMBL/GenBank/DDBJ whole genome shotgun (WGS) entry which is preliminary data.</text>
</comment>
<reference evidence="2 3" key="1">
    <citation type="journal article" date="2018" name="Sci. Rep.">
        <title>Genomic signatures of local adaptation to the degree of environmental predictability in rotifers.</title>
        <authorList>
            <person name="Franch-Gras L."/>
            <person name="Hahn C."/>
            <person name="Garcia-Roger E.M."/>
            <person name="Carmona M.J."/>
            <person name="Serra M."/>
            <person name="Gomez A."/>
        </authorList>
    </citation>
    <scope>NUCLEOTIDE SEQUENCE [LARGE SCALE GENOMIC DNA]</scope>
    <source>
        <strain evidence="2">HYR1</strain>
    </source>
</reference>
<evidence type="ECO:0000313" key="2">
    <source>
        <dbReference type="EMBL" id="RNA40547.1"/>
    </source>
</evidence>
<protein>
    <submittedName>
        <fullName evidence="2">Uncharacterized protein</fullName>
    </submittedName>
</protein>
<organism evidence="2 3">
    <name type="scientific">Brachionus plicatilis</name>
    <name type="common">Marine rotifer</name>
    <name type="synonym">Brachionus muelleri</name>
    <dbReference type="NCBI Taxonomy" id="10195"/>
    <lineage>
        <taxon>Eukaryota</taxon>
        <taxon>Metazoa</taxon>
        <taxon>Spiralia</taxon>
        <taxon>Gnathifera</taxon>
        <taxon>Rotifera</taxon>
        <taxon>Eurotatoria</taxon>
        <taxon>Monogononta</taxon>
        <taxon>Pseudotrocha</taxon>
        <taxon>Ploima</taxon>
        <taxon>Brachionidae</taxon>
        <taxon>Brachionus</taxon>
    </lineage>
</organism>
<feature type="region of interest" description="Disordered" evidence="1">
    <location>
        <begin position="89"/>
        <end position="110"/>
    </location>
</feature>
<dbReference type="Proteomes" id="UP000276133">
    <property type="component" value="Unassembled WGS sequence"/>
</dbReference>
<dbReference type="AlphaFoldDB" id="A0A3M7SXX2"/>
<gene>
    <name evidence="2" type="ORF">BpHYR1_045110</name>
</gene>
<keyword evidence="3" id="KW-1185">Reference proteome</keyword>
<proteinExistence type="predicted"/>
<dbReference type="EMBL" id="REGN01000634">
    <property type="protein sequence ID" value="RNA40547.1"/>
    <property type="molecule type" value="Genomic_DNA"/>
</dbReference>
<feature type="compositionally biased region" description="Low complexity" evidence="1">
    <location>
        <begin position="136"/>
        <end position="154"/>
    </location>
</feature>
<sequence>MIFCKDKLFELIINFKMPKITIFFNSVGTLLIQNIQRTELRHTSDFNSPLIEESHSLTRVPIIILIAKPLKQLKKISNNLNNSVIQEQAQTFSSKKSDKQKNRVPAYTKKENDKSNLNICTVRKNNFVSYSRVDLSPNSSSSSSSSSNKNCSID</sequence>
<name>A0A3M7SXX2_BRAPC</name>
<evidence type="ECO:0000313" key="3">
    <source>
        <dbReference type="Proteomes" id="UP000276133"/>
    </source>
</evidence>
<feature type="region of interest" description="Disordered" evidence="1">
    <location>
        <begin position="133"/>
        <end position="154"/>
    </location>
</feature>
<evidence type="ECO:0000256" key="1">
    <source>
        <dbReference type="SAM" id="MobiDB-lite"/>
    </source>
</evidence>
<accession>A0A3M7SXX2</accession>